<dbReference type="Gene3D" id="3.30.2140.20">
    <property type="match status" value="1"/>
</dbReference>
<evidence type="ECO:0000313" key="3">
    <source>
        <dbReference type="EMBL" id="MFC0396586.1"/>
    </source>
</evidence>
<dbReference type="Pfam" id="PF00797">
    <property type="entry name" value="Acetyltransf_2"/>
    <property type="match status" value="1"/>
</dbReference>
<comment type="caution">
    <text evidence="3">The sequence shown here is derived from an EMBL/GenBank/DDBJ whole genome shotgun (WGS) entry which is preliminary data.</text>
</comment>
<dbReference type="EMBL" id="JBHLVF010000061">
    <property type="protein sequence ID" value="MFC0396586.1"/>
    <property type="molecule type" value="Genomic_DNA"/>
</dbReference>
<reference evidence="3 4" key="1">
    <citation type="submission" date="2024-09" db="EMBL/GenBank/DDBJ databases">
        <authorList>
            <person name="Sun Q."/>
            <person name="Mori K."/>
        </authorList>
    </citation>
    <scope>NUCLEOTIDE SEQUENCE [LARGE SCALE GENOMIC DNA]</scope>
    <source>
        <strain evidence="3 4">CCM 4839</strain>
    </source>
</reference>
<proteinExistence type="inferred from homology"/>
<dbReference type="InterPro" id="IPR038765">
    <property type="entry name" value="Papain-like_cys_pep_sf"/>
</dbReference>
<protein>
    <submittedName>
        <fullName evidence="3">Arylamine N-acetyltransferase</fullName>
    </submittedName>
</protein>
<dbReference type="PANTHER" id="PTHR11786">
    <property type="entry name" value="N-HYDROXYARYLAMINE O-ACETYLTRANSFERASE"/>
    <property type="match status" value="1"/>
</dbReference>
<name>A0ABV6JKZ7_9BACL</name>
<dbReference type="Proteomes" id="UP001589818">
    <property type="component" value="Unassembled WGS sequence"/>
</dbReference>
<organism evidence="3 4">
    <name type="scientific">Paenibacillus mendelii</name>
    <dbReference type="NCBI Taxonomy" id="206163"/>
    <lineage>
        <taxon>Bacteria</taxon>
        <taxon>Bacillati</taxon>
        <taxon>Bacillota</taxon>
        <taxon>Bacilli</taxon>
        <taxon>Bacillales</taxon>
        <taxon>Paenibacillaceae</taxon>
        <taxon>Paenibacillus</taxon>
    </lineage>
</organism>
<dbReference type="SUPFAM" id="SSF54001">
    <property type="entry name" value="Cysteine proteinases"/>
    <property type="match status" value="1"/>
</dbReference>
<dbReference type="InterPro" id="IPR001447">
    <property type="entry name" value="Arylamine_N-AcTrfase"/>
</dbReference>
<keyword evidence="4" id="KW-1185">Reference proteome</keyword>
<evidence type="ECO:0000313" key="4">
    <source>
        <dbReference type="Proteomes" id="UP001589818"/>
    </source>
</evidence>
<evidence type="ECO:0000256" key="1">
    <source>
        <dbReference type="ARBA" id="ARBA00006547"/>
    </source>
</evidence>
<comment type="similarity">
    <text evidence="1 2">Belongs to the arylamine N-acetyltransferase family.</text>
</comment>
<dbReference type="InterPro" id="IPR053710">
    <property type="entry name" value="Arylamine_NAT_domain_sf"/>
</dbReference>
<dbReference type="PANTHER" id="PTHR11786:SF0">
    <property type="entry name" value="ARYLAMINE N-ACETYLTRANSFERASE 4-RELATED"/>
    <property type="match status" value="1"/>
</dbReference>
<dbReference type="PRINTS" id="PR01543">
    <property type="entry name" value="ANATRNSFRASE"/>
</dbReference>
<sequence length="258" mass="29355">MNELNALFRTRIGLSANERLTFESLDHVLALTAAAIPFENLRIMDQKTNEISIANLTNNLLVQHEGGLCYELNTLLYLFLIDNGFDAVLTRGVVYNYDAQAFVTLGRTHVTLLLMHEGQAYLVDTGFGGNLPLKPVPLTGETITSTNGEFRVVRVDNEHGDHRFEMKLKHKHADWRIGYAFDSRKPVTDLSEFNEIQRIIAEHPQSSFNKHPLLTKLTERGSLTLTNTSITQWEDGIMTKENIDDSRFKELLKQHFGR</sequence>
<evidence type="ECO:0000256" key="2">
    <source>
        <dbReference type="RuleBase" id="RU003452"/>
    </source>
</evidence>
<dbReference type="RefSeq" id="WP_204818572.1">
    <property type="nucleotide sequence ID" value="NZ_JANHOF010000005.1"/>
</dbReference>
<gene>
    <name evidence="3" type="ORF">ACFFJ8_35220</name>
</gene>
<accession>A0ABV6JKZ7</accession>